<dbReference type="RefSeq" id="WP_369152733.1">
    <property type="nucleotide sequence ID" value="NZ_OZ156463.1"/>
</dbReference>
<name>A0A853F014_9GAMM</name>
<organism evidence="1 2">
    <name type="scientific">Candidatus Thiodubiliella endoseptemdiera</name>
    <dbReference type="NCBI Taxonomy" id="2738886"/>
    <lineage>
        <taxon>Bacteria</taxon>
        <taxon>Pseudomonadati</taxon>
        <taxon>Pseudomonadota</taxon>
        <taxon>Gammaproteobacteria</taxon>
        <taxon>Candidatus Pseudothioglobaceae</taxon>
        <taxon>Candidatus Thiodubiliella</taxon>
    </lineage>
</organism>
<comment type="caution">
    <text evidence="1">The sequence shown here is derived from an EMBL/GenBank/DDBJ whole genome shotgun (WGS) entry which is preliminary data.</text>
</comment>
<dbReference type="Proteomes" id="UP000568751">
    <property type="component" value="Unassembled WGS sequence"/>
</dbReference>
<sequence>MNIHQMQISYSNQEDRLVMNINSAEGEEIRLFLTRRIVVSFWDILNQTINHSLINKPDLNDMEKTPVVPITLASGKESTPQQMQQQMEHQAEHQNIINKSDYTTPFNTGNTFPIGKAPILIDKITINVYENTNIALIFASADGQDINLNLNSQLLHNILDLLIRVMPSTEWDIGSMDGSSLLITEPQKGLALH</sequence>
<evidence type="ECO:0000313" key="1">
    <source>
        <dbReference type="EMBL" id="NYT27243.1"/>
    </source>
</evidence>
<dbReference type="AlphaFoldDB" id="A0A853F014"/>
<proteinExistence type="predicted"/>
<accession>A0A853F014</accession>
<dbReference type="EMBL" id="JACCHT010000001">
    <property type="protein sequence ID" value="NYT27243.1"/>
    <property type="molecule type" value="Genomic_DNA"/>
</dbReference>
<protein>
    <submittedName>
        <fullName evidence="1">Uncharacterized protein</fullName>
    </submittedName>
</protein>
<gene>
    <name evidence="1" type="ORF">H0A76_04710</name>
</gene>
<reference evidence="1 2" key="1">
    <citation type="submission" date="2020-05" db="EMBL/GenBank/DDBJ databases">
        <title>Horizontal transmission and recombination maintain forever young bacterial symbiont genomes.</title>
        <authorList>
            <person name="Russell S.L."/>
            <person name="Pepper-Tunick E."/>
            <person name="Svedberg J."/>
            <person name="Byrne A."/>
            <person name="Ruelas Castillo J."/>
            <person name="Vollmers C."/>
            <person name="Beinart R.A."/>
            <person name="Corbett-Detig R."/>
        </authorList>
    </citation>
    <scope>NUCLEOTIDE SEQUENCE [LARGE SCALE GENOMIC DNA]</scope>
    <source>
        <strain evidence="1">455</strain>
    </source>
</reference>
<evidence type="ECO:0000313" key="2">
    <source>
        <dbReference type="Proteomes" id="UP000568751"/>
    </source>
</evidence>